<evidence type="ECO:0000313" key="5">
    <source>
        <dbReference type="Proteomes" id="UP000253094"/>
    </source>
</evidence>
<dbReference type="Proteomes" id="UP000253094">
    <property type="component" value="Unassembled WGS sequence"/>
</dbReference>
<dbReference type="PROSITE" id="PS51746">
    <property type="entry name" value="PPM_2"/>
    <property type="match status" value="1"/>
</dbReference>
<dbReference type="SUPFAM" id="SSF55785">
    <property type="entry name" value="PYP-like sensor domain (PAS domain)"/>
    <property type="match status" value="1"/>
</dbReference>
<keyword evidence="5" id="KW-1185">Reference proteome</keyword>
<dbReference type="PANTHER" id="PTHR43156">
    <property type="entry name" value="STAGE II SPORULATION PROTEIN E-RELATED"/>
    <property type="match status" value="1"/>
</dbReference>
<evidence type="ECO:0000256" key="2">
    <source>
        <dbReference type="SAM" id="MobiDB-lite"/>
    </source>
</evidence>
<accession>A0A367F2M1</accession>
<dbReference type="Pfam" id="PF08447">
    <property type="entry name" value="PAS_3"/>
    <property type="match status" value="1"/>
</dbReference>
<dbReference type="SUPFAM" id="SSF81606">
    <property type="entry name" value="PP2C-like"/>
    <property type="match status" value="1"/>
</dbReference>
<reference evidence="4 5" key="1">
    <citation type="submission" date="2018-06" db="EMBL/GenBank/DDBJ databases">
        <title>Sphaerisporangium craniellae sp. nov., isolated from a marine sponge in the South China Sea.</title>
        <authorList>
            <person name="Li L."/>
        </authorList>
    </citation>
    <scope>NUCLEOTIDE SEQUENCE [LARGE SCALE GENOMIC DNA]</scope>
    <source>
        <strain evidence="4 5">CCTCC AA 208026</strain>
    </source>
</reference>
<keyword evidence="1" id="KW-0378">Hydrolase</keyword>
<dbReference type="InterPro" id="IPR000014">
    <property type="entry name" value="PAS"/>
</dbReference>
<name>A0A367F2M1_9ACTN</name>
<dbReference type="Gene3D" id="3.60.40.10">
    <property type="entry name" value="PPM-type phosphatase domain"/>
    <property type="match status" value="1"/>
</dbReference>
<dbReference type="PANTHER" id="PTHR43156:SF2">
    <property type="entry name" value="STAGE II SPORULATION PROTEIN E"/>
    <property type="match status" value="1"/>
</dbReference>
<dbReference type="InterPro" id="IPR035965">
    <property type="entry name" value="PAS-like_dom_sf"/>
</dbReference>
<dbReference type="InterPro" id="IPR001932">
    <property type="entry name" value="PPM-type_phosphatase-like_dom"/>
</dbReference>
<dbReference type="InterPro" id="IPR036457">
    <property type="entry name" value="PPM-type-like_dom_sf"/>
</dbReference>
<sequence>MPPPTGGPAPRPANAATSPDPGGSADGATRASAARSGNVPSRGAERSPAEAEAVMRVVLDGIPAQTAWSVPIYGPDGEIDDFEVRAAGPHAKDVHGRVGKELIGVRTAGSYPSTRDTPLWRAYLRVMRTGEPEDVVRYEHVEAVEGVRHRSTYTVRVTRVLGGLLAAWTSHEDEDRLVVRLAITERLGNLGWGRWSLVTGEIEWSSQLYAIHGRDPADGPLDLRQYRAITHPEDLPIIDEALATLAVSDSPHEFEIRVRVGGELRLIRAVTEVGRDGAGRPIEMHGLIQDITDWRRTTDELAVATRRLAEESRLTAELQHIIMPVQEDFLTLPGLRVAVRYDAAATAPLGGDWYQAIHLDDDEALLAVGDVAGNGLPAASAMAKLRHAITGLAFADKHPDEILVALNRLLRRLRPDVLATAVVARFRPRDRTLTFTHAGHPPMLLVRGRSVRRLLHPGVLLGVFDDVEYTRATVRMEPGDLLVMFTDGLIELPGRDLFEGLDDLAATIAGVVAADPPDRLAAVMDALVPSNTGDDTCILVAQLTMTTLDVA</sequence>
<dbReference type="AlphaFoldDB" id="A0A367F2M1"/>
<proteinExistence type="predicted"/>
<protein>
    <submittedName>
        <fullName evidence="4">Serine/threonine protein phosphatase</fullName>
    </submittedName>
</protein>
<dbReference type="InterPro" id="IPR052016">
    <property type="entry name" value="Bact_Sigma-Reg"/>
</dbReference>
<organism evidence="4 5">
    <name type="scientific">Sphaerisporangium album</name>
    <dbReference type="NCBI Taxonomy" id="509200"/>
    <lineage>
        <taxon>Bacteria</taxon>
        <taxon>Bacillati</taxon>
        <taxon>Actinomycetota</taxon>
        <taxon>Actinomycetes</taxon>
        <taxon>Streptosporangiales</taxon>
        <taxon>Streptosporangiaceae</taxon>
        <taxon>Sphaerisporangium</taxon>
    </lineage>
</organism>
<dbReference type="Gene3D" id="2.10.70.100">
    <property type="match status" value="1"/>
</dbReference>
<dbReference type="Pfam" id="PF07228">
    <property type="entry name" value="SpoIIE"/>
    <property type="match status" value="1"/>
</dbReference>
<feature type="region of interest" description="Disordered" evidence="2">
    <location>
        <begin position="1"/>
        <end position="49"/>
    </location>
</feature>
<gene>
    <name evidence="4" type="ORF">DQ384_33845</name>
</gene>
<dbReference type="InterPro" id="IPR013655">
    <property type="entry name" value="PAS_fold_3"/>
</dbReference>
<dbReference type="CDD" id="cd00130">
    <property type="entry name" value="PAS"/>
    <property type="match status" value="1"/>
</dbReference>
<comment type="caution">
    <text evidence="4">The sequence shown here is derived from an EMBL/GenBank/DDBJ whole genome shotgun (WGS) entry which is preliminary data.</text>
</comment>
<feature type="domain" description="PPM-type phosphatase" evidence="3">
    <location>
        <begin position="336"/>
        <end position="543"/>
    </location>
</feature>
<dbReference type="SMART" id="SM00331">
    <property type="entry name" value="PP2C_SIG"/>
    <property type="match status" value="1"/>
</dbReference>
<feature type="compositionally biased region" description="Pro residues" evidence="2">
    <location>
        <begin position="1"/>
        <end position="11"/>
    </location>
</feature>
<evidence type="ECO:0000259" key="3">
    <source>
        <dbReference type="PROSITE" id="PS51746"/>
    </source>
</evidence>
<dbReference type="EMBL" id="QOIL01000025">
    <property type="protein sequence ID" value="RCG24035.1"/>
    <property type="molecule type" value="Genomic_DNA"/>
</dbReference>
<dbReference type="Gene3D" id="3.30.450.20">
    <property type="entry name" value="PAS domain"/>
    <property type="match status" value="1"/>
</dbReference>
<evidence type="ECO:0000313" key="4">
    <source>
        <dbReference type="EMBL" id="RCG24035.1"/>
    </source>
</evidence>
<dbReference type="GO" id="GO:0016791">
    <property type="term" value="F:phosphatase activity"/>
    <property type="evidence" value="ECO:0007669"/>
    <property type="project" value="TreeGrafter"/>
</dbReference>
<evidence type="ECO:0000256" key="1">
    <source>
        <dbReference type="ARBA" id="ARBA00022801"/>
    </source>
</evidence>